<organism evidence="1 2">
    <name type="scientific">Brevibacillus brevis</name>
    <name type="common">Bacillus brevis</name>
    <dbReference type="NCBI Taxonomy" id="1393"/>
    <lineage>
        <taxon>Bacteria</taxon>
        <taxon>Bacillati</taxon>
        <taxon>Bacillota</taxon>
        <taxon>Bacilli</taxon>
        <taxon>Bacillales</taxon>
        <taxon>Paenibacillaceae</taxon>
        <taxon>Brevibacillus</taxon>
    </lineage>
</organism>
<evidence type="ECO:0000313" key="2">
    <source>
        <dbReference type="Proteomes" id="UP000317713"/>
    </source>
</evidence>
<protein>
    <submittedName>
        <fullName evidence="1">Uncharacterized protein</fullName>
    </submittedName>
</protein>
<accession>A0A517IAC7</accession>
<name>A0A517IAC7_BREBE</name>
<proteinExistence type="predicted"/>
<dbReference type="Proteomes" id="UP000317713">
    <property type="component" value="Chromosome"/>
</dbReference>
<dbReference type="EMBL" id="CP042161">
    <property type="protein sequence ID" value="QDS35838.1"/>
    <property type="molecule type" value="Genomic_DNA"/>
</dbReference>
<evidence type="ECO:0000313" key="1">
    <source>
        <dbReference type="EMBL" id="QDS35838.1"/>
    </source>
</evidence>
<gene>
    <name evidence="1" type="ORF">FPS98_18465</name>
</gene>
<sequence>MNHRMNDQIVLKRTETVQGERNIVSTNELPPRTVMGCVRVVESSWQRPTNADPVEWDYKATLGFLLGQDVRKDDRLDLDLPNLGEFVVVDARPRRRFLAVTAIQQKRGAE</sequence>
<dbReference type="RefSeq" id="WP_144617453.1">
    <property type="nucleotide sequence ID" value="NZ_CP042161.1"/>
</dbReference>
<reference evidence="1 2" key="1">
    <citation type="submission" date="2019-07" db="EMBL/GenBank/DDBJ databases">
        <title>Characterization of Brevibacillus brevis HK544, as a potential biocontrol agent.</title>
        <authorList>
            <person name="Kim H."/>
        </authorList>
    </citation>
    <scope>NUCLEOTIDE SEQUENCE [LARGE SCALE GENOMIC DNA]</scope>
    <source>
        <strain evidence="1 2">HK544</strain>
    </source>
</reference>
<dbReference type="AlphaFoldDB" id="A0A517IAC7"/>